<dbReference type="PANTHER" id="PTHR47737">
    <property type="entry name" value="GLYCINE BETAINE/PROLINE BETAINE TRANSPORT SYSTEM PERMEASE PROTEIN PROW"/>
    <property type="match status" value="1"/>
</dbReference>
<comment type="caution">
    <text evidence="7">The sequence shown here is derived from an EMBL/GenBank/DDBJ whole genome shotgun (WGS) entry which is preliminary data.</text>
</comment>
<dbReference type="GO" id="GO:0043190">
    <property type="term" value="C:ATP-binding cassette (ABC) transporter complex"/>
    <property type="evidence" value="ECO:0007669"/>
    <property type="project" value="InterPro"/>
</dbReference>
<evidence type="ECO:0000256" key="1">
    <source>
        <dbReference type="ARBA" id="ARBA00004236"/>
    </source>
</evidence>
<feature type="signal peptide" evidence="5">
    <location>
        <begin position="1"/>
        <end position="24"/>
    </location>
</feature>
<gene>
    <name evidence="7" type="ORF">Aru02nite_56670</name>
</gene>
<dbReference type="Gene3D" id="3.40.190.100">
    <property type="entry name" value="Glycine betaine-binding periplasmic protein, domain 2"/>
    <property type="match status" value="1"/>
</dbReference>
<reference evidence="7" key="1">
    <citation type="submission" date="2021-01" db="EMBL/GenBank/DDBJ databases">
        <title>Whole genome shotgun sequence of Actinocatenispora rupis NBRC 107355.</title>
        <authorList>
            <person name="Komaki H."/>
            <person name="Tamura T."/>
        </authorList>
    </citation>
    <scope>NUCLEOTIDE SEQUENCE</scope>
    <source>
        <strain evidence="7">NBRC 107355</strain>
    </source>
</reference>
<dbReference type="Pfam" id="PF04069">
    <property type="entry name" value="OpuAC"/>
    <property type="match status" value="1"/>
</dbReference>
<accession>A0A8J3JH28</accession>
<dbReference type="GO" id="GO:0031460">
    <property type="term" value="P:glycine betaine transport"/>
    <property type="evidence" value="ECO:0007669"/>
    <property type="project" value="TreeGrafter"/>
</dbReference>
<evidence type="ECO:0000313" key="8">
    <source>
        <dbReference type="Proteomes" id="UP000612808"/>
    </source>
</evidence>
<keyword evidence="5" id="KW-0732">Signal</keyword>
<feature type="domain" description="ABC-type glycine betaine transport system substrate-binding" evidence="6">
    <location>
        <begin position="40"/>
        <end position="288"/>
    </location>
</feature>
<evidence type="ECO:0000256" key="4">
    <source>
        <dbReference type="ARBA" id="ARBA00023136"/>
    </source>
</evidence>
<protein>
    <submittedName>
        <fullName evidence="7">Glycine/betaine ABC transporter substrate-binding protein</fullName>
    </submittedName>
</protein>
<dbReference type="RefSeq" id="WP_203662709.1">
    <property type="nucleotide sequence ID" value="NZ_BAAAZM010000012.1"/>
</dbReference>
<evidence type="ECO:0000313" key="7">
    <source>
        <dbReference type="EMBL" id="GID14778.1"/>
    </source>
</evidence>
<dbReference type="GO" id="GO:0005275">
    <property type="term" value="F:amine transmembrane transporter activity"/>
    <property type="evidence" value="ECO:0007669"/>
    <property type="project" value="TreeGrafter"/>
</dbReference>
<keyword evidence="8" id="KW-1185">Reference proteome</keyword>
<keyword evidence="3" id="KW-1003">Cell membrane</keyword>
<dbReference type="SUPFAM" id="SSF53850">
    <property type="entry name" value="Periplasmic binding protein-like II"/>
    <property type="match status" value="1"/>
</dbReference>
<evidence type="ECO:0000256" key="5">
    <source>
        <dbReference type="SAM" id="SignalP"/>
    </source>
</evidence>
<dbReference type="GO" id="GO:0015226">
    <property type="term" value="F:carnitine transmembrane transporter activity"/>
    <property type="evidence" value="ECO:0007669"/>
    <property type="project" value="TreeGrafter"/>
</dbReference>
<dbReference type="EMBL" id="BOMB01000033">
    <property type="protein sequence ID" value="GID14778.1"/>
    <property type="molecule type" value="Genomic_DNA"/>
</dbReference>
<dbReference type="CDD" id="cd13639">
    <property type="entry name" value="PBP2_OpuAC_like"/>
    <property type="match status" value="1"/>
</dbReference>
<proteinExistence type="predicted"/>
<dbReference type="PANTHER" id="PTHR47737:SF1">
    <property type="entry name" value="GLYCINE BETAINE_PROLINE BETAINE TRANSPORT SYSTEM PERMEASE PROTEIN PROW"/>
    <property type="match status" value="1"/>
</dbReference>
<organism evidence="7 8">
    <name type="scientific">Actinocatenispora rupis</name>
    <dbReference type="NCBI Taxonomy" id="519421"/>
    <lineage>
        <taxon>Bacteria</taxon>
        <taxon>Bacillati</taxon>
        <taxon>Actinomycetota</taxon>
        <taxon>Actinomycetes</taxon>
        <taxon>Micromonosporales</taxon>
        <taxon>Micromonosporaceae</taxon>
        <taxon>Actinocatenispora</taxon>
    </lineage>
</organism>
<dbReference type="Proteomes" id="UP000612808">
    <property type="component" value="Unassembled WGS sequence"/>
</dbReference>
<comment type="subcellular location">
    <subcellularLocation>
        <location evidence="1">Cell membrane</location>
    </subcellularLocation>
</comment>
<dbReference type="AlphaFoldDB" id="A0A8J3JH28"/>
<name>A0A8J3JH28_9ACTN</name>
<feature type="chain" id="PRO_5039017532" evidence="5">
    <location>
        <begin position="25"/>
        <end position="298"/>
    </location>
</feature>
<dbReference type="Gene3D" id="3.10.105.10">
    <property type="entry name" value="Dipeptide-binding Protein, Domain 3"/>
    <property type="match status" value="2"/>
</dbReference>
<evidence type="ECO:0000259" key="6">
    <source>
        <dbReference type="Pfam" id="PF04069"/>
    </source>
</evidence>
<evidence type="ECO:0000256" key="2">
    <source>
        <dbReference type="ARBA" id="ARBA00022448"/>
    </source>
</evidence>
<sequence length="298" mass="32172">MRRGKHVPKLIAVVAVALTLSVTAAACGKRATSTSKEGGKTVTIGVLQGWAEDQVASELWKQVLEKKGYTVNLKPVSDAGPMFTGLAGGDIDLFLDTWLPKTHKQYVDKNPGKFEDLGIWYSNAKLTIAVPKYLKINSIEDLKGKSGQFDGKIIGIEPGAGLTKAAKEAISGYGLSDYTLQTSSTSGMLTSLKAATDAKKPIVVTLWRPHWAYAKYPVKDLADPKGLMGAAEKIHSYAAKGFSSNHADVAKWMKGFTMSDQELGTLEDLALNKHKDDPAAGVTEWIKQNPDFVNKMTS</sequence>
<dbReference type="GO" id="GO:0015871">
    <property type="term" value="P:choline transport"/>
    <property type="evidence" value="ECO:0007669"/>
    <property type="project" value="TreeGrafter"/>
</dbReference>
<keyword evidence="2" id="KW-0813">Transport</keyword>
<keyword evidence="4" id="KW-0472">Membrane</keyword>
<dbReference type="PROSITE" id="PS51257">
    <property type="entry name" value="PROKAR_LIPOPROTEIN"/>
    <property type="match status" value="1"/>
</dbReference>
<evidence type="ECO:0000256" key="3">
    <source>
        <dbReference type="ARBA" id="ARBA00022475"/>
    </source>
</evidence>
<dbReference type="InterPro" id="IPR007210">
    <property type="entry name" value="ABC_Gly_betaine_transp_sub-bd"/>
</dbReference>